<dbReference type="Gene3D" id="3.90.1590.10">
    <property type="entry name" value="glutathione-dependent formaldehyde- activating enzyme (gfa)"/>
    <property type="match status" value="1"/>
</dbReference>
<comment type="caution">
    <text evidence="6">The sequence shown here is derived from an EMBL/GenBank/DDBJ whole genome shotgun (WGS) entry which is preliminary data.</text>
</comment>
<feature type="domain" description="CENP-V/GFA" evidence="5">
    <location>
        <begin position="1"/>
        <end position="113"/>
    </location>
</feature>
<dbReference type="PANTHER" id="PTHR33337:SF40">
    <property type="entry name" value="CENP-V_GFA DOMAIN-CONTAINING PROTEIN-RELATED"/>
    <property type="match status" value="1"/>
</dbReference>
<evidence type="ECO:0000256" key="2">
    <source>
        <dbReference type="ARBA" id="ARBA00022723"/>
    </source>
</evidence>
<dbReference type="PROSITE" id="PS51891">
    <property type="entry name" value="CENP_V_GFA"/>
    <property type="match status" value="1"/>
</dbReference>
<keyword evidence="4" id="KW-0456">Lyase</keyword>
<keyword evidence="2" id="KW-0479">Metal-binding</keyword>
<dbReference type="AlphaFoldDB" id="A0A363UQ05"/>
<accession>A0A363UQ05</accession>
<dbReference type="RefSeq" id="WP_109719012.1">
    <property type="nucleotide sequence ID" value="NZ_QEQK01000002.1"/>
</dbReference>
<evidence type="ECO:0000256" key="4">
    <source>
        <dbReference type="ARBA" id="ARBA00023239"/>
    </source>
</evidence>
<evidence type="ECO:0000256" key="1">
    <source>
        <dbReference type="ARBA" id="ARBA00005495"/>
    </source>
</evidence>
<dbReference type="Pfam" id="PF04828">
    <property type="entry name" value="GFA"/>
    <property type="match status" value="1"/>
</dbReference>
<sequence>MEGQCLCGAVTVNAPDSQHIGACHCGICRRWGGGGPMLAVHCGTDVTVSGMEQVKTFASSDWAERAFCSQCGTHLYYRLLPTGEYFVPAGLFEGATLEIESQIYIDKKPDYYDLANDTPMLTEAQVLAEFEATQAETTPVNR</sequence>
<gene>
    <name evidence="6" type="ORF">DEH80_02055</name>
</gene>
<protein>
    <submittedName>
        <fullName evidence="6">Aldehyde-activating protein</fullName>
    </submittedName>
</protein>
<dbReference type="InterPro" id="IPR011057">
    <property type="entry name" value="Mss4-like_sf"/>
</dbReference>
<proteinExistence type="inferred from homology"/>
<comment type="similarity">
    <text evidence="1">Belongs to the Gfa family.</text>
</comment>
<dbReference type="EMBL" id="QEQK01000002">
    <property type="protein sequence ID" value="PWN57509.1"/>
    <property type="molecule type" value="Genomic_DNA"/>
</dbReference>
<dbReference type="GO" id="GO:0046872">
    <property type="term" value="F:metal ion binding"/>
    <property type="evidence" value="ECO:0007669"/>
    <property type="project" value="UniProtKB-KW"/>
</dbReference>
<dbReference type="PANTHER" id="PTHR33337">
    <property type="entry name" value="GFA DOMAIN-CONTAINING PROTEIN"/>
    <property type="match status" value="1"/>
</dbReference>
<dbReference type="SUPFAM" id="SSF51316">
    <property type="entry name" value="Mss4-like"/>
    <property type="match status" value="1"/>
</dbReference>
<evidence type="ECO:0000313" key="7">
    <source>
        <dbReference type="Proteomes" id="UP000251800"/>
    </source>
</evidence>
<keyword evidence="3" id="KW-0862">Zinc</keyword>
<dbReference type="OrthoDB" id="9786619at2"/>
<evidence type="ECO:0000259" key="5">
    <source>
        <dbReference type="PROSITE" id="PS51891"/>
    </source>
</evidence>
<dbReference type="InterPro" id="IPR006913">
    <property type="entry name" value="CENP-V/GFA"/>
</dbReference>
<keyword evidence="7" id="KW-1185">Reference proteome</keyword>
<evidence type="ECO:0000313" key="6">
    <source>
        <dbReference type="EMBL" id="PWN57509.1"/>
    </source>
</evidence>
<dbReference type="Proteomes" id="UP000251800">
    <property type="component" value="Unassembled WGS sequence"/>
</dbReference>
<dbReference type="GO" id="GO:0016846">
    <property type="term" value="F:carbon-sulfur lyase activity"/>
    <property type="evidence" value="ECO:0007669"/>
    <property type="project" value="InterPro"/>
</dbReference>
<organism evidence="6 7">
    <name type="scientific">Abyssibacter profundi</name>
    <dbReference type="NCBI Taxonomy" id="2182787"/>
    <lineage>
        <taxon>Bacteria</taxon>
        <taxon>Pseudomonadati</taxon>
        <taxon>Pseudomonadota</taxon>
        <taxon>Gammaproteobacteria</taxon>
        <taxon>Chromatiales</taxon>
        <taxon>Oceanococcaceae</taxon>
        <taxon>Abyssibacter</taxon>
    </lineage>
</organism>
<name>A0A363UQ05_9GAMM</name>
<reference evidence="6 7" key="1">
    <citation type="submission" date="2018-05" db="EMBL/GenBank/DDBJ databases">
        <title>Abyssibacter profundi OUC007T gen. nov., sp. nov, a marine bacterium isolated from seawater of the Mariana Trench.</title>
        <authorList>
            <person name="Zhou S."/>
        </authorList>
    </citation>
    <scope>NUCLEOTIDE SEQUENCE [LARGE SCALE GENOMIC DNA]</scope>
    <source>
        <strain evidence="6 7">OUC007</strain>
    </source>
</reference>
<evidence type="ECO:0000256" key="3">
    <source>
        <dbReference type="ARBA" id="ARBA00022833"/>
    </source>
</evidence>